<protein>
    <submittedName>
        <fullName evidence="1">Uncharacterized protein</fullName>
    </submittedName>
</protein>
<keyword evidence="2" id="KW-1185">Reference proteome</keyword>
<name>A0A3N1PYL4_9GAMM</name>
<accession>A0A3N1PYL4</accession>
<evidence type="ECO:0000313" key="2">
    <source>
        <dbReference type="Proteomes" id="UP000268033"/>
    </source>
</evidence>
<organism evidence="1 2">
    <name type="scientific">Gallaecimonas pentaromativorans</name>
    <dbReference type="NCBI Taxonomy" id="584787"/>
    <lineage>
        <taxon>Bacteria</taxon>
        <taxon>Pseudomonadati</taxon>
        <taxon>Pseudomonadota</taxon>
        <taxon>Gammaproteobacteria</taxon>
        <taxon>Enterobacterales</taxon>
        <taxon>Gallaecimonadaceae</taxon>
        <taxon>Gallaecimonas</taxon>
    </lineage>
</organism>
<comment type="caution">
    <text evidence="1">The sequence shown here is derived from an EMBL/GenBank/DDBJ whole genome shotgun (WGS) entry which is preliminary data.</text>
</comment>
<dbReference type="Proteomes" id="UP000268033">
    <property type="component" value="Unassembled WGS sequence"/>
</dbReference>
<dbReference type="EMBL" id="RJUL01000002">
    <property type="protein sequence ID" value="ROQ29656.1"/>
    <property type="molecule type" value="Genomic_DNA"/>
</dbReference>
<reference evidence="1 2" key="1">
    <citation type="submission" date="2018-11" db="EMBL/GenBank/DDBJ databases">
        <title>Genomic Encyclopedia of Type Strains, Phase IV (KMG-IV): sequencing the most valuable type-strain genomes for metagenomic binning, comparative biology and taxonomic classification.</title>
        <authorList>
            <person name="Goeker M."/>
        </authorList>
    </citation>
    <scope>NUCLEOTIDE SEQUENCE [LARGE SCALE GENOMIC DNA]</scope>
    <source>
        <strain evidence="1 2">DSM 21945</strain>
    </source>
</reference>
<gene>
    <name evidence="1" type="ORF">EDC28_10220</name>
</gene>
<proteinExistence type="predicted"/>
<evidence type="ECO:0000313" key="1">
    <source>
        <dbReference type="EMBL" id="ROQ29656.1"/>
    </source>
</evidence>
<sequence length="127" mass="14122">MHALSLTLDSITCHGTSETRGGGDDVYIIFQVDAGFPIRYPGIGKHHSMTDNDNKNATWNINKTLHFERDLLITLYDQDPNYINALSEYLVSHDYQPNFTSGAITLTNPNGAKYTLNVTRNSTGQEG</sequence>
<dbReference type="AlphaFoldDB" id="A0A3N1PYL4"/>
<dbReference type="RefSeq" id="WP_050657986.1">
    <property type="nucleotide sequence ID" value="NZ_JBLXAC010000028.1"/>
</dbReference>